<gene>
    <name evidence="1" type="ORF">QBC46DRAFT_392939</name>
</gene>
<reference evidence="2" key="1">
    <citation type="journal article" date="2023" name="Mol. Phylogenet. Evol.">
        <title>Genome-scale phylogeny and comparative genomics of the fungal order Sordariales.</title>
        <authorList>
            <person name="Hensen N."/>
            <person name="Bonometti L."/>
            <person name="Westerberg I."/>
            <person name="Brannstrom I.O."/>
            <person name="Guillou S."/>
            <person name="Cros-Aarteil S."/>
            <person name="Calhoun S."/>
            <person name="Haridas S."/>
            <person name="Kuo A."/>
            <person name="Mondo S."/>
            <person name="Pangilinan J."/>
            <person name="Riley R."/>
            <person name="LaButti K."/>
            <person name="Andreopoulos B."/>
            <person name="Lipzen A."/>
            <person name="Chen C."/>
            <person name="Yan M."/>
            <person name="Daum C."/>
            <person name="Ng V."/>
            <person name="Clum A."/>
            <person name="Steindorff A."/>
            <person name="Ohm R.A."/>
            <person name="Martin F."/>
            <person name="Silar P."/>
            <person name="Natvig D.O."/>
            <person name="Lalanne C."/>
            <person name="Gautier V."/>
            <person name="Ament-Velasquez S.L."/>
            <person name="Kruys A."/>
            <person name="Hutchinson M.I."/>
            <person name="Powell A.J."/>
            <person name="Barry K."/>
            <person name="Miller A.N."/>
            <person name="Grigoriev I.V."/>
            <person name="Debuchy R."/>
            <person name="Gladieux P."/>
            <person name="Hiltunen Thoren M."/>
            <person name="Johannesson H."/>
        </authorList>
    </citation>
    <scope>NUCLEOTIDE SEQUENCE [LARGE SCALE GENOMIC DNA]</scope>
    <source>
        <strain evidence="2">CBS 340.73</strain>
    </source>
</reference>
<name>A0AAN6N185_9PEZI</name>
<dbReference type="Proteomes" id="UP001303473">
    <property type="component" value="Unassembled WGS sequence"/>
</dbReference>
<evidence type="ECO:0000313" key="2">
    <source>
        <dbReference type="Proteomes" id="UP001303473"/>
    </source>
</evidence>
<dbReference type="EMBL" id="MU853857">
    <property type="protein sequence ID" value="KAK3937312.1"/>
    <property type="molecule type" value="Genomic_DNA"/>
</dbReference>
<accession>A0AAN6N185</accession>
<organism evidence="1 2">
    <name type="scientific">Diplogelasinospora grovesii</name>
    <dbReference type="NCBI Taxonomy" id="303347"/>
    <lineage>
        <taxon>Eukaryota</taxon>
        <taxon>Fungi</taxon>
        <taxon>Dikarya</taxon>
        <taxon>Ascomycota</taxon>
        <taxon>Pezizomycotina</taxon>
        <taxon>Sordariomycetes</taxon>
        <taxon>Sordariomycetidae</taxon>
        <taxon>Sordariales</taxon>
        <taxon>Diplogelasinosporaceae</taxon>
        <taxon>Diplogelasinospora</taxon>
    </lineage>
</organism>
<keyword evidence="2" id="KW-1185">Reference proteome</keyword>
<evidence type="ECO:0008006" key="3">
    <source>
        <dbReference type="Google" id="ProtNLM"/>
    </source>
</evidence>
<protein>
    <recommendedName>
        <fullName evidence="3">Retrotransposon gag domain-containing protein</fullName>
    </recommendedName>
</protein>
<comment type="caution">
    <text evidence="1">The sequence shown here is derived from an EMBL/GenBank/DDBJ whole genome shotgun (WGS) entry which is preliminary data.</text>
</comment>
<dbReference type="AlphaFoldDB" id="A0AAN6N185"/>
<sequence>MVSDGKNFVFTDVYSFIDRLDSYMEDPATREEAERQLRSLFQSLLAGPAALWWNNELTGVERTTLRQEGLPALKDALRERFSPDASLATKRFSETRLRLKHIAYDEAAIMYYIQKKTRFARAMGILAGDNTNWHGVMVQIWTGMELKVKQYLRAPYKHETYG</sequence>
<evidence type="ECO:0000313" key="1">
    <source>
        <dbReference type="EMBL" id="KAK3937312.1"/>
    </source>
</evidence>
<proteinExistence type="predicted"/>